<keyword evidence="1" id="KW-1133">Transmembrane helix</keyword>
<dbReference type="AlphaFoldDB" id="A0A5S6Q8N1"/>
<dbReference type="WBParaSite" id="TMUE_1000003651.1">
    <property type="protein sequence ID" value="TMUE_1000003651.1"/>
    <property type="gene ID" value="WBGene00289625"/>
</dbReference>
<organism evidence="2 3">
    <name type="scientific">Trichuris muris</name>
    <name type="common">Mouse whipworm</name>
    <dbReference type="NCBI Taxonomy" id="70415"/>
    <lineage>
        <taxon>Eukaryota</taxon>
        <taxon>Metazoa</taxon>
        <taxon>Ecdysozoa</taxon>
        <taxon>Nematoda</taxon>
        <taxon>Enoplea</taxon>
        <taxon>Dorylaimia</taxon>
        <taxon>Trichinellida</taxon>
        <taxon>Trichuridae</taxon>
        <taxon>Trichuris</taxon>
    </lineage>
</organism>
<evidence type="ECO:0000313" key="3">
    <source>
        <dbReference type="WBParaSite" id="TMUE_1000003651.1"/>
    </source>
</evidence>
<keyword evidence="1" id="KW-0812">Transmembrane</keyword>
<evidence type="ECO:0000313" key="2">
    <source>
        <dbReference type="Proteomes" id="UP000046395"/>
    </source>
</evidence>
<reference evidence="3" key="1">
    <citation type="submission" date="2019-12" db="UniProtKB">
        <authorList>
            <consortium name="WormBaseParasite"/>
        </authorList>
    </citation>
    <scope>IDENTIFICATION</scope>
</reference>
<name>A0A5S6Q8N1_TRIMR</name>
<feature type="transmembrane region" description="Helical" evidence="1">
    <location>
        <begin position="21"/>
        <end position="43"/>
    </location>
</feature>
<keyword evidence="1" id="KW-0472">Membrane</keyword>
<keyword evidence="2" id="KW-1185">Reference proteome</keyword>
<protein>
    <submittedName>
        <fullName evidence="3">Uncharacterized protein</fullName>
    </submittedName>
</protein>
<accession>A0A5S6Q8N1</accession>
<evidence type="ECO:0000256" key="1">
    <source>
        <dbReference type="SAM" id="Phobius"/>
    </source>
</evidence>
<proteinExistence type="predicted"/>
<sequence>MLAGTGACVCGFLWHDMTPKILGLALMALGLFMMLTGFVMFLYDGMMKKRKLQESTNSLTNEVQMQSSEGSARMYAPPSYDDVLQENVQYREDVSADGRNERLSYFTAVRGARVTSTTAV</sequence>
<dbReference type="Proteomes" id="UP000046395">
    <property type="component" value="Unassembled WGS sequence"/>
</dbReference>